<gene>
    <name evidence="10" type="ORF">NTEN_LOCUS7883</name>
</gene>
<dbReference type="GO" id="GO:0034214">
    <property type="term" value="P:protein hexamerization"/>
    <property type="evidence" value="ECO:0007669"/>
    <property type="project" value="UniProtKB-UniRule"/>
</dbReference>
<dbReference type="InterPro" id="IPR003593">
    <property type="entry name" value="AAA+_ATPase"/>
</dbReference>
<dbReference type="SMART" id="SM00382">
    <property type="entry name" value="AAA"/>
    <property type="match status" value="1"/>
</dbReference>
<dbReference type="SUPFAM" id="SSF52540">
    <property type="entry name" value="P-loop containing nucleoside triphosphate hydrolases"/>
    <property type="match status" value="1"/>
</dbReference>
<dbReference type="Pfam" id="PF17862">
    <property type="entry name" value="AAA_lid_3"/>
    <property type="match status" value="1"/>
</dbReference>
<dbReference type="GO" id="GO:0005694">
    <property type="term" value="C:chromosome"/>
    <property type="evidence" value="ECO:0007669"/>
    <property type="project" value="UniProtKB-ARBA"/>
</dbReference>
<dbReference type="InterPro" id="IPR015415">
    <property type="entry name" value="Spast_Vps4_C"/>
</dbReference>
<dbReference type="InterPro" id="IPR027417">
    <property type="entry name" value="P-loop_NTPase"/>
</dbReference>
<dbReference type="InterPro" id="IPR003959">
    <property type="entry name" value="ATPase_AAA_core"/>
</dbReference>
<name>A0A6H5GFB7_9HEMI</name>
<evidence type="ECO:0000256" key="1">
    <source>
        <dbReference type="ARBA" id="ARBA00022490"/>
    </source>
</evidence>
<dbReference type="GO" id="GO:0031117">
    <property type="term" value="P:positive regulation of microtubule depolymerization"/>
    <property type="evidence" value="ECO:0007669"/>
    <property type="project" value="UniProtKB-UniRule"/>
</dbReference>
<evidence type="ECO:0000313" key="10">
    <source>
        <dbReference type="EMBL" id="CAB0002096.1"/>
    </source>
</evidence>
<sequence>MFRKDSPKCFKKGRKVDDKTNPAETVHEKNLHLVSLPVVFVFNILRSIIYLLFVVVRYLWKSTTRVMVLKPSTTAEKKAAEKKAIEELKRNELLYEELVCKMNMTSHGHGHQHKNKESPSGDPLLAKQKEHHRRAFEFISKALKIDEENEGHKEIAIKLYKRGIEELEKGIAIDCSHGRGDVWDRAQRLQEKMKTNLIMANDRLHLLTSEKKMVIGSACRGNVLVKSKTLPRSMGSKSHNVSQVPAKISHTPPAIKRQFSGPCTSPVHKPATKLKPSVVKAGYLKGVDPKLAQIIMDEILEGGSPVHWDDVAGQEIAKQALNEMVILPSLRPELFTGLRTPARGLLLFGPPGNGKTLLARAVATASNSTFFSISAASLTSKYVGEGEKLVRALFSVARQLEPSIIFVDEVDSVLSERKEGEHEASRRLKTEFLVELDGLPASNDHKVLVMAATNRPHELDEALLRRFPKRVYVCLPDMRTRAVLLQRLLSRQNNPLTPPEIETVAHLTEGYSGSDITALAKDAALAPIRELNPDQVRNLDPGKVRQITFQDFIQSLNRIRRSVSSANLALYEKWNQQYGDVSM</sequence>
<comment type="catalytic activity">
    <reaction evidence="8 9">
        <text>n ATP + n H2O + a microtubule = n ADP + n phosphate + (n+1) alpha/beta tubulin heterodimers.</text>
        <dbReference type="EC" id="5.6.1.1"/>
    </reaction>
</comment>
<keyword evidence="11" id="KW-1185">Reference proteome</keyword>
<dbReference type="GO" id="GO:0005874">
    <property type="term" value="C:microtubule"/>
    <property type="evidence" value="ECO:0007669"/>
    <property type="project" value="UniProtKB-UniRule"/>
</dbReference>
<dbReference type="GO" id="GO:0005813">
    <property type="term" value="C:centrosome"/>
    <property type="evidence" value="ECO:0007669"/>
    <property type="project" value="UniProtKB-SubCell"/>
</dbReference>
<dbReference type="PROSITE" id="PS00674">
    <property type="entry name" value="AAA"/>
    <property type="match status" value="1"/>
</dbReference>
<dbReference type="InterPro" id="IPR017179">
    <property type="entry name" value="Spastin"/>
</dbReference>
<dbReference type="InterPro" id="IPR050304">
    <property type="entry name" value="MT-severing_AAA_ATPase"/>
</dbReference>
<dbReference type="HAMAP" id="MF_03021">
    <property type="entry name" value="Spastin"/>
    <property type="match status" value="1"/>
</dbReference>
<dbReference type="InterPro" id="IPR007330">
    <property type="entry name" value="MIT_dom"/>
</dbReference>
<comment type="similarity">
    <text evidence="9">Belongs to the AAA ATPase family. Spastin subfamily.</text>
</comment>
<dbReference type="Pfam" id="PF09336">
    <property type="entry name" value="Vps4_C"/>
    <property type="match status" value="1"/>
</dbReference>
<dbReference type="OrthoDB" id="10251136at2759"/>
<dbReference type="Gene3D" id="1.20.58.80">
    <property type="entry name" value="Phosphotransferase system, lactose/cellobiose-type IIA subunit"/>
    <property type="match status" value="1"/>
</dbReference>
<dbReference type="GO" id="GO:0005819">
    <property type="term" value="C:spindle"/>
    <property type="evidence" value="ECO:0007669"/>
    <property type="project" value="UniProtKB-UniRule"/>
</dbReference>
<keyword evidence="5 9" id="KW-0472">Membrane</keyword>
<dbReference type="Gene3D" id="3.40.50.300">
    <property type="entry name" value="P-loop containing nucleotide triphosphate hydrolases"/>
    <property type="match status" value="1"/>
</dbReference>
<dbReference type="PANTHER" id="PTHR23074">
    <property type="entry name" value="AAA DOMAIN-CONTAINING"/>
    <property type="match status" value="1"/>
</dbReference>
<dbReference type="EMBL" id="CADCXU010011939">
    <property type="protein sequence ID" value="CAB0002096.1"/>
    <property type="molecule type" value="Genomic_DNA"/>
</dbReference>
<comment type="subunit">
    <text evidence="9">Homohexamer. The homohexamer is stabilized by ATP-binding. The homohexamer may adopt a ring conformation through which microtubules pass prior to being severed. Interacts with microtubules.</text>
</comment>
<dbReference type="InterPro" id="IPR003960">
    <property type="entry name" value="ATPase_AAA_CS"/>
</dbReference>
<dbReference type="CDD" id="cd02679">
    <property type="entry name" value="MIT_spastin"/>
    <property type="match status" value="1"/>
</dbReference>
<keyword evidence="7 9" id="KW-0413">Isomerase</keyword>
<evidence type="ECO:0000256" key="9">
    <source>
        <dbReference type="HAMAP-Rule" id="MF_03021"/>
    </source>
</evidence>
<dbReference type="Pfam" id="PF00004">
    <property type="entry name" value="AAA"/>
    <property type="match status" value="1"/>
</dbReference>
<dbReference type="GO" id="GO:0008568">
    <property type="term" value="F:microtubule severing ATPase activity"/>
    <property type="evidence" value="ECO:0007669"/>
    <property type="project" value="UniProtKB-UniRule"/>
</dbReference>
<dbReference type="GO" id="GO:0016020">
    <property type="term" value="C:membrane"/>
    <property type="evidence" value="ECO:0007669"/>
    <property type="project" value="UniProtKB-SubCell"/>
</dbReference>
<dbReference type="PANTHER" id="PTHR23074:SF86">
    <property type="entry name" value="SPASTIN"/>
    <property type="match status" value="1"/>
</dbReference>
<dbReference type="SMART" id="SM00745">
    <property type="entry name" value="MIT"/>
    <property type="match status" value="1"/>
</dbReference>
<dbReference type="GO" id="GO:0051013">
    <property type="term" value="P:microtubule severing"/>
    <property type="evidence" value="ECO:0007669"/>
    <property type="project" value="UniProtKB-UniRule"/>
</dbReference>
<dbReference type="GO" id="GO:0008017">
    <property type="term" value="F:microtubule binding"/>
    <property type="evidence" value="ECO:0007669"/>
    <property type="project" value="UniProtKB-UniRule"/>
</dbReference>
<dbReference type="FunFam" id="1.20.58.80:FF:000006">
    <property type="entry name" value="Spastin"/>
    <property type="match status" value="1"/>
</dbReference>
<evidence type="ECO:0000256" key="2">
    <source>
        <dbReference type="ARBA" id="ARBA00022701"/>
    </source>
</evidence>
<dbReference type="CDD" id="cd19524">
    <property type="entry name" value="RecA-like_spastin"/>
    <property type="match status" value="1"/>
</dbReference>
<dbReference type="AlphaFoldDB" id="A0A6H5GFB7"/>
<dbReference type="Proteomes" id="UP000479000">
    <property type="component" value="Unassembled WGS sequence"/>
</dbReference>
<dbReference type="InterPro" id="IPR036181">
    <property type="entry name" value="MIT_dom_sf"/>
</dbReference>
<dbReference type="GO" id="GO:0005737">
    <property type="term" value="C:cytoplasm"/>
    <property type="evidence" value="ECO:0007669"/>
    <property type="project" value="UniProtKB-UniRule"/>
</dbReference>
<dbReference type="GO" id="GO:0016887">
    <property type="term" value="F:ATP hydrolysis activity"/>
    <property type="evidence" value="ECO:0007669"/>
    <property type="project" value="InterPro"/>
</dbReference>
<comment type="function">
    <text evidence="9">ATP-dependent microtubule severing protein. Microtubule severing may promote reorganization of cellular microtubule arrays and the release of microtubules from the microtubule organizing center following nucleation.</text>
</comment>
<protein>
    <recommendedName>
        <fullName evidence="9">Spastin</fullName>
        <ecNumber evidence="9">5.6.1.1</ecNumber>
    </recommendedName>
</protein>
<evidence type="ECO:0000256" key="7">
    <source>
        <dbReference type="ARBA" id="ARBA00023235"/>
    </source>
</evidence>
<feature type="topological domain" description="Cytoplasmic" evidence="9">
    <location>
        <begin position="59"/>
        <end position="583"/>
    </location>
</feature>
<keyword evidence="1 9" id="KW-0963">Cytoplasm</keyword>
<keyword evidence="6 9" id="KW-0206">Cytoskeleton</keyword>
<reference evidence="10 11" key="1">
    <citation type="submission" date="2020-02" db="EMBL/GenBank/DDBJ databases">
        <authorList>
            <person name="Ferguson B K."/>
        </authorList>
    </citation>
    <scope>NUCLEOTIDE SEQUENCE [LARGE SCALE GENOMIC DNA]</scope>
</reference>
<evidence type="ECO:0000256" key="4">
    <source>
        <dbReference type="ARBA" id="ARBA00022840"/>
    </source>
</evidence>
<dbReference type="EC" id="5.6.1.1" evidence="9"/>
<organism evidence="10 11">
    <name type="scientific">Nesidiocoris tenuis</name>
    <dbReference type="NCBI Taxonomy" id="355587"/>
    <lineage>
        <taxon>Eukaryota</taxon>
        <taxon>Metazoa</taxon>
        <taxon>Ecdysozoa</taxon>
        <taxon>Arthropoda</taxon>
        <taxon>Hexapoda</taxon>
        <taxon>Insecta</taxon>
        <taxon>Pterygota</taxon>
        <taxon>Neoptera</taxon>
        <taxon>Paraneoptera</taxon>
        <taxon>Hemiptera</taxon>
        <taxon>Heteroptera</taxon>
        <taxon>Panheteroptera</taxon>
        <taxon>Cimicomorpha</taxon>
        <taxon>Miridae</taxon>
        <taxon>Dicyphina</taxon>
        <taxon>Nesidiocoris</taxon>
    </lineage>
</organism>
<dbReference type="SUPFAM" id="SSF116846">
    <property type="entry name" value="MIT domain"/>
    <property type="match status" value="1"/>
</dbReference>
<dbReference type="FunFam" id="1.10.8.60:FF:000022">
    <property type="entry name" value="Fidgetin like 1"/>
    <property type="match status" value="1"/>
</dbReference>
<dbReference type="InterPro" id="IPR041569">
    <property type="entry name" value="AAA_lid_3"/>
</dbReference>
<comment type="subcellular location">
    <subcellularLocation>
        <location evidence="9">Membrane</location>
        <topology evidence="9">Peripheral membrane protein</topology>
    </subcellularLocation>
    <subcellularLocation>
        <location evidence="9">Cytoplasm</location>
        <location evidence="9">Cytoskeleton</location>
        <location evidence="9">Microtubule organizing center</location>
        <location evidence="9">Centrosome</location>
    </subcellularLocation>
    <subcellularLocation>
        <location evidence="9">Cytoplasm</location>
        <location evidence="9">Cytoskeleton</location>
    </subcellularLocation>
    <text evidence="9">Forms an intramembrane hairpin-like structure in the membrane.</text>
</comment>
<feature type="binding site" evidence="9">
    <location>
        <begin position="349"/>
        <end position="356"/>
    </location>
    <ligand>
        <name>ATP</name>
        <dbReference type="ChEBI" id="CHEBI:30616"/>
    </ligand>
</feature>
<dbReference type="GO" id="GO:0000070">
    <property type="term" value="P:mitotic sister chromatid segregation"/>
    <property type="evidence" value="ECO:0007669"/>
    <property type="project" value="UniProtKB-ARBA"/>
</dbReference>
<evidence type="ECO:0000256" key="6">
    <source>
        <dbReference type="ARBA" id="ARBA00023212"/>
    </source>
</evidence>
<feature type="topological domain" description="Cytoplasmic" evidence="9">
    <location>
        <begin position="1"/>
        <end position="37"/>
    </location>
</feature>
<feature type="intramembrane region" description="Helical" evidence="9">
    <location>
        <begin position="38"/>
        <end position="58"/>
    </location>
</feature>
<proteinExistence type="inferred from homology"/>
<keyword evidence="4 9" id="KW-0067">ATP-binding</keyword>
<accession>A0A6H5GFB7</accession>
<evidence type="ECO:0000313" key="11">
    <source>
        <dbReference type="Proteomes" id="UP000479000"/>
    </source>
</evidence>
<evidence type="ECO:0000256" key="5">
    <source>
        <dbReference type="ARBA" id="ARBA00023136"/>
    </source>
</evidence>
<evidence type="ECO:0000256" key="8">
    <source>
        <dbReference type="ARBA" id="ARBA00036378"/>
    </source>
</evidence>
<dbReference type="Gene3D" id="1.10.8.60">
    <property type="match status" value="1"/>
</dbReference>
<dbReference type="FunFam" id="3.40.50.300:FF:000093">
    <property type="entry name" value="Fidgetin-like 1"/>
    <property type="match status" value="1"/>
</dbReference>
<evidence type="ECO:0000256" key="3">
    <source>
        <dbReference type="ARBA" id="ARBA00022741"/>
    </source>
</evidence>
<keyword evidence="2 9" id="KW-0493">Microtubule</keyword>
<keyword evidence="3 9" id="KW-0547">Nucleotide-binding</keyword>
<dbReference type="GO" id="GO:0005524">
    <property type="term" value="F:ATP binding"/>
    <property type="evidence" value="ECO:0007669"/>
    <property type="project" value="UniProtKB-UniRule"/>
</dbReference>